<dbReference type="EMBL" id="AM746676">
    <property type="protein sequence ID" value="CAN93216.1"/>
    <property type="molecule type" value="Genomic_DNA"/>
</dbReference>
<sequence length="440" mass="48868">MARRALWLVVWCASISPAGCASKADAPPQVARTTITFVGWGMPEERAIMRSALAAFERIHPEIHVEYTQVPGVGYDYLNKLRLMIVAKRAPDVFYVPDGAFGEMVSQGVLRDIDGLVQESRTLDVADIWPTALDRYRWNGRVLHEGSLYALPKDIGPTVLYYNKDALRRRGVPAPDPEVPMTWDQAIAAFRALTYREGYVQHWGITGYPYESAVWSAGGEIVDAEKRRWLMDSDVSMDAVQWCADLALRHHVAPNLARSGGAGQSELFEAGLVAMHIDGRWMVPRYRRMRFDWDVAPVPVPKPGMTSVSWSGSVGLAVSAASRRIAEAFTLVEYLAGPEGQRELARSGLQVPNQRSVAATAAFLQPGQRPAHAGVFLRAAETSRPSPETELPNAFWHEVFSSFLPQVWRGERRARELLPALAPIVEQTMRENNPGPEAAR</sequence>
<dbReference type="AlphaFoldDB" id="A9GI46"/>
<dbReference type="Proteomes" id="UP000002139">
    <property type="component" value="Chromosome"/>
</dbReference>
<dbReference type="CDD" id="cd13585">
    <property type="entry name" value="PBP2_TMBP_like"/>
    <property type="match status" value="1"/>
</dbReference>
<evidence type="ECO:0000256" key="6">
    <source>
        <dbReference type="ARBA" id="ARBA00023139"/>
    </source>
</evidence>
<keyword evidence="5" id="KW-0472">Membrane</keyword>
<evidence type="ECO:0000256" key="8">
    <source>
        <dbReference type="SAM" id="SignalP"/>
    </source>
</evidence>
<keyword evidence="10" id="KW-1185">Reference proteome</keyword>
<dbReference type="Gene3D" id="3.40.190.10">
    <property type="entry name" value="Periplasmic binding protein-like II"/>
    <property type="match status" value="1"/>
</dbReference>
<dbReference type="KEGG" id="scl:sce3057"/>
<organism evidence="9 10">
    <name type="scientific">Sorangium cellulosum (strain So ce56)</name>
    <name type="common">Polyangium cellulosum (strain So ce56)</name>
    <dbReference type="NCBI Taxonomy" id="448385"/>
    <lineage>
        <taxon>Bacteria</taxon>
        <taxon>Pseudomonadati</taxon>
        <taxon>Myxococcota</taxon>
        <taxon>Polyangia</taxon>
        <taxon>Polyangiales</taxon>
        <taxon>Polyangiaceae</taxon>
        <taxon>Sorangium</taxon>
    </lineage>
</organism>
<feature type="signal peptide" evidence="8">
    <location>
        <begin position="1"/>
        <end position="20"/>
    </location>
</feature>
<evidence type="ECO:0000256" key="2">
    <source>
        <dbReference type="ARBA" id="ARBA00008520"/>
    </source>
</evidence>
<gene>
    <name evidence="9" type="ordered locus">sce3057</name>
</gene>
<keyword evidence="6" id="KW-0564">Palmitate</keyword>
<evidence type="ECO:0000256" key="7">
    <source>
        <dbReference type="ARBA" id="ARBA00023288"/>
    </source>
</evidence>
<evidence type="ECO:0000256" key="1">
    <source>
        <dbReference type="ARBA" id="ARBA00004418"/>
    </source>
</evidence>
<keyword evidence="9" id="KW-0762">Sugar transport</keyword>
<reference evidence="9 10" key="1">
    <citation type="journal article" date="2007" name="Nat. Biotechnol.">
        <title>Complete genome sequence of the myxobacterium Sorangium cellulosum.</title>
        <authorList>
            <person name="Schneiker S."/>
            <person name="Perlova O."/>
            <person name="Kaiser O."/>
            <person name="Gerth K."/>
            <person name="Alici A."/>
            <person name="Altmeyer M.O."/>
            <person name="Bartels D."/>
            <person name="Bekel T."/>
            <person name="Beyer S."/>
            <person name="Bode E."/>
            <person name="Bode H.B."/>
            <person name="Bolten C.J."/>
            <person name="Choudhuri J.V."/>
            <person name="Doss S."/>
            <person name="Elnakady Y.A."/>
            <person name="Frank B."/>
            <person name="Gaigalat L."/>
            <person name="Goesmann A."/>
            <person name="Groeger C."/>
            <person name="Gross F."/>
            <person name="Jelsbak L."/>
            <person name="Jelsbak L."/>
            <person name="Kalinowski J."/>
            <person name="Kegler C."/>
            <person name="Knauber T."/>
            <person name="Konietzny S."/>
            <person name="Kopp M."/>
            <person name="Krause L."/>
            <person name="Krug D."/>
            <person name="Linke B."/>
            <person name="Mahmud T."/>
            <person name="Martinez-Arias R."/>
            <person name="McHardy A.C."/>
            <person name="Merai M."/>
            <person name="Meyer F."/>
            <person name="Mormann S."/>
            <person name="Munoz-Dorado J."/>
            <person name="Perez J."/>
            <person name="Pradella S."/>
            <person name="Rachid S."/>
            <person name="Raddatz G."/>
            <person name="Rosenau F."/>
            <person name="Rueckert C."/>
            <person name="Sasse F."/>
            <person name="Scharfe M."/>
            <person name="Schuster S.C."/>
            <person name="Suen G."/>
            <person name="Treuner-Lange A."/>
            <person name="Velicer G.J."/>
            <person name="Vorholter F.-J."/>
            <person name="Weissman K.J."/>
            <person name="Welch R.D."/>
            <person name="Wenzel S.C."/>
            <person name="Whitworth D.E."/>
            <person name="Wilhelm S."/>
            <person name="Wittmann C."/>
            <person name="Bloecker H."/>
            <person name="Puehler A."/>
            <person name="Mueller R."/>
        </authorList>
    </citation>
    <scope>NUCLEOTIDE SEQUENCE [LARGE SCALE GENOMIC DNA]</scope>
    <source>
        <strain evidence="10">So ce56</strain>
    </source>
</reference>
<dbReference type="InterPro" id="IPR006059">
    <property type="entry name" value="SBP"/>
</dbReference>
<name>A9GI46_SORC5</name>
<dbReference type="HOGENOM" id="CLU_031285_10_5_7"/>
<dbReference type="InterPro" id="IPR050490">
    <property type="entry name" value="Bact_solute-bd_prot1"/>
</dbReference>
<evidence type="ECO:0000313" key="10">
    <source>
        <dbReference type="Proteomes" id="UP000002139"/>
    </source>
</evidence>
<dbReference type="STRING" id="448385.sce3057"/>
<keyword evidence="9" id="KW-0813">Transport</keyword>
<evidence type="ECO:0000313" key="9">
    <source>
        <dbReference type="EMBL" id="CAN93216.1"/>
    </source>
</evidence>
<keyword evidence="3" id="KW-1003">Cell membrane</keyword>
<dbReference type="OrthoDB" id="9811951at2"/>
<dbReference type="GO" id="GO:0042597">
    <property type="term" value="C:periplasmic space"/>
    <property type="evidence" value="ECO:0007669"/>
    <property type="project" value="UniProtKB-SubCell"/>
</dbReference>
<keyword evidence="7" id="KW-0449">Lipoprotein</keyword>
<dbReference type="eggNOG" id="COG1653">
    <property type="taxonomic scope" value="Bacteria"/>
</dbReference>
<evidence type="ECO:0000256" key="5">
    <source>
        <dbReference type="ARBA" id="ARBA00023136"/>
    </source>
</evidence>
<accession>A9GI46</accession>
<feature type="chain" id="PRO_5002739065" evidence="8">
    <location>
        <begin position="21"/>
        <end position="440"/>
    </location>
</feature>
<dbReference type="SUPFAM" id="SSF53850">
    <property type="entry name" value="Periplasmic binding protein-like II"/>
    <property type="match status" value="1"/>
</dbReference>
<proteinExistence type="inferred from homology"/>
<protein>
    <submittedName>
        <fullName evidence="9">Multiple sugar transport system substrate-binding protein</fullName>
    </submittedName>
</protein>
<evidence type="ECO:0000256" key="3">
    <source>
        <dbReference type="ARBA" id="ARBA00022475"/>
    </source>
</evidence>
<dbReference type="Pfam" id="PF01547">
    <property type="entry name" value="SBP_bac_1"/>
    <property type="match status" value="1"/>
</dbReference>
<dbReference type="PANTHER" id="PTHR43649">
    <property type="entry name" value="ARABINOSE-BINDING PROTEIN-RELATED"/>
    <property type="match status" value="1"/>
</dbReference>
<keyword evidence="4 8" id="KW-0732">Signal</keyword>
<evidence type="ECO:0000256" key="4">
    <source>
        <dbReference type="ARBA" id="ARBA00022729"/>
    </source>
</evidence>
<comment type="subcellular location">
    <subcellularLocation>
        <location evidence="1">Periplasm</location>
    </subcellularLocation>
</comment>
<dbReference type="BioCyc" id="SCEL448385:SCE_RS15680-MONOMER"/>
<dbReference type="RefSeq" id="WP_012235688.1">
    <property type="nucleotide sequence ID" value="NC_010162.1"/>
</dbReference>
<comment type="similarity">
    <text evidence="2">Belongs to the bacterial solute-binding protein 1 family.</text>
</comment>
<dbReference type="PANTHER" id="PTHR43649:SF33">
    <property type="entry name" value="POLYGALACTURONAN_RHAMNOGALACTURONAN-BINDING PROTEIN YTCQ"/>
    <property type="match status" value="1"/>
</dbReference>